<evidence type="ECO:0008006" key="5">
    <source>
        <dbReference type="Google" id="ProtNLM"/>
    </source>
</evidence>
<gene>
    <name evidence="3" type="ORF">B0J12DRAFT_684027</name>
</gene>
<dbReference type="EMBL" id="JAGTJR010000050">
    <property type="protein sequence ID" value="KAH7028374.1"/>
    <property type="molecule type" value="Genomic_DNA"/>
</dbReference>
<reference evidence="3 4" key="1">
    <citation type="journal article" date="2021" name="Nat. Commun.">
        <title>Genetic determinants of endophytism in the Arabidopsis root mycobiome.</title>
        <authorList>
            <person name="Mesny F."/>
            <person name="Miyauchi S."/>
            <person name="Thiergart T."/>
            <person name="Pickel B."/>
            <person name="Atanasova L."/>
            <person name="Karlsson M."/>
            <person name="Huettel B."/>
            <person name="Barry K.W."/>
            <person name="Haridas S."/>
            <person name="Chen C."/>
            <person name="Bauer D."/>
            <person name="Andreopoulos W."/>
            <person name="Pangilinan J."/>
            <person name="LaButti K."/>
            <person name="Riley R."/>
            <person name="Lipzen A."/>
            <person name="Clum A."/>
            <person name="Drula E."/>
            <person name="Henrissat B."/>
            <person name="Kohler A."/>
            <person name="Grigoriev I.V."/>
            <person name="Martin F.M."/>
            <person name="Hacquard S."/>
        </authorList>
    </citation>
    <scope>NUCLEOTIDE SEQUENCE [LARGE SCALE GENOMIC DNA]</scope>
    <source>
        <strain evidence="3 4">MPI-SDFR-AT-0080</strain>
    </source>
</reference>
<proteinExistence type="predicted"/>
<dbReference type="Proteomes" id="UP000774617">
    <property type="component" value="Unassembled WGS sequence"/>
</dbReference>
<name>A0ABQ8FUW7_9PEZI</name>
<evidence type="ECO:0000313" key="4">
    <source>
        <dbReference type="Proteomes" id="UP000774617"/>
    </source>
</evidence>
<keyword evidence="2" id="KW-0812">Transmembrane</keyword>
<evidence type="ECO:0000256" key="2">
    <source>
        <dbReference type="SAM" id="Phobius"/>
    </source>
</evidence>
<evidence type="ECO:0000256" key="1">
    <source>
        <dbReference type="SAM" id="MobiDB-lite"/>
    </source>
</evidence>
<feature type="transmembrane region" description="Helical" evidence="2">
    <location>
        <begin position="6"/>
        <end position="28"/>
    </location>
</feature>
<accession>A0ABQ8FUW7</accession>
<sequence>MIEASFAAMVALWLVGRVVWYVCTYLYCRLACSKLSQLHPPPAAPMRSLFQQNDAKGRSERQSRAEATAKQKSPTNIHTPFFFFALRCPPPPPVSKRKSSQH</sequence>
<keyword evidence="2" id="KW-0472">Membrane</keyword>
<feature type="compositionally biased region" description="Basic and acidic residues" evidence="1">
    <location>
        <begin position="55"/>
        <end position="69"/>
    </location>
</feature>
<protein>
    <recommendedName>
        <fullName evidence="5">Secreted protein</fullName>
    </recommendedName>
</protein>
<evidence type="ECO:0000313" key="3">
    <source>
        <dbReference type="EMBL" id="KAH7028374.1"/>
    </source>
</evidence>
<organism evidence="3 4">
    <name type="scientific">Macrophomina phaseolina</name>
    <dbReference type="NCBI Taxonomy" id="35725"/>
    <lineage>
        <taxon>Eukaryota</taxon>
        <taxon>Fungi</taxon>
        <taxon>Dikarya</taxon>
        <taxon>Ascomycota</taxon>
        <taxon>Pezizomycotina</taxon>
        <taxon>Dothideomycetes</taxon>
        <taxon>Dothideomycetes incertae sedis</taxon>
        <taxon>Botryosphaeriales</taxon>
        <taxon>Botryosphaeriaceae</taxon>
        <taxon>Macrophomina</taxon>
    </lineage>
</organism>
<keyword evidence="4" id="KW-1185">Reference proteome</keyword>
<keyword evidence="2" id="KW-1133">Transmembrane helix</keyword>
<comment type="caution">
    <text evidence="3">The sequence shown here is derived from an EMBL/GenBank/DDBJ whole genome shotgun (WGS) entry which is preliminary data.</text>
</comment>
<feature type="region of interest" description="Disordered" evidence="1">
    <location>
        <begin position="46"/>
        <end position="76"/>
    </location>
</feature>